<evidence type="ECO:0000259" key="11">
    <source>
        <dbReference type="Pfam" id="PF21317"/>
    </source>
</evidence>
<feature type="chain" id="PRO_5042296654" description="Beta-galactosidase" evidence="9">
    <location>
        <begin position="25"/>
        <end position="676"/>
    </location>
</feature>
<dbReference type="GO" id="GO:0004565">
    <property type="term" value="F:beta-galactosidase activity"/>
    <property type="evidence" value="ECO:0007669"/>
    <property type="project" value="UniProtKB-EC"/>
</dbReference>
<keyword evidence="5 7" id="KW-0326">Glycosidase</keyword>
<dbReference type="EC" id="3.2.1.23" evidence="7"/>
<dbReference type="Pfam" id="PF21467">
    <property type="entry name" value="BetaGal_gal-bd"/>
    <property type="match status" value="1"/>
</dbReference>
<evidence type="ECO:0000256" key="3">
    <source>
        <dbReference type="ARBA" id="ARBA00022801"/>
    </source>
</evidence>
<dbReference type="SUPFAM" id="SSF51445">
    <property type="entry name" value="(Trans)glycosidases"/>
    <property type="match status" value="1"/>
</dbReference>
<accession>A0AAE0ZG82</accession>
<dbReference type="InterPro" id="IPR001944">
    <property type="entry name" value="Glycoside_Hdrlase_35"/>
</dbReference>
<comment type="catalytic activity">
    <reaction evidence="7">
        <text>Hydrolysis of terminal non-reducing beta-D-galactose residues in beta-D-galactosides.</text>
        <dbReference type="EC" id="3.2.1.23"/>
    </reaction>
</comment>
<feature type="domain" description="Beta-galactosidase galactose-binding" evidence="12">
    <location>
        <begin position="553"/>
        <end position="610"/>
    </location>
</feature>
<dbReference type="InterPro" id="IPR031330">
    <property type="entry name" value="Gly_Hdrlase_35_cat"/>
</dbReference>
<dbReference type="InterPro" id="IPR048912">
    <property type="entry name" value="BetaGal1-like_ABD1"/>
</dbReference>
<feature type="active site" description="Proton donor" evidence="6">
    <location>
        <position position="191"/>
    </location>
</feature>
<evidence type="ECO:0000256" key="8">
    <source>
        <dbReference type="RuleBase" id="RU003679"/>
    </source>
</evidence>
<organism evidence="13 14">
    <name type="scientific">Elysia crispata</name>
    <name type="common">lettuce slug</name>
    <dbReference type="NCBI Taxonomy" id="231223"/>
    <lineage>
        <taxon>Eukaryota</taxon>
        <taxon>Metazoa</taxon>
        <taxon>Spiralia</taxon>
        <taxon>Lophotrochozoa</taxon>
        <taxon>Mollusca</taxon>
        <taxon>Gastropoda</taxon>
        <taxon>Heterobranchia</taxon>
        <taxon>Euthyneura</taxon>
        <taxon>Panpulmonata</taxon>
        <taxon>Sacoglossa</taxon>
        <taxon>Placobranchoidea</taxon>
        <taxon>Plakobranchidae</taxon>
        <taxon>Elysia</taxon>
    </lineage>
</organism>
<dbReference type="Pfam" id="PF01301">
    <property type="entry name" value="Glyco_hydro_35"/>
    <property type="match status" value="1"/>
</dbReference>
<reference evidence="13" key="1">
    <citation type="journal article" date="2023" name="G3 (Bethesda)">
        <title>A reference genome for the long-term kleptoplast-retaining sea slug Elysia crispata morphotype clarki.</title>
        <authorList>
            <person name="Eastman K.E."/>
            <person name="Pendleton A.L."/>
            <person name="Shaikh M.A."/>
            <person name="Suttiyut T."/>
            <person name="Ogas R."/>
            <person name="Tomko P."/>
            <person name="Gavelis G."/>
            <person name="Widhalm J.R."/>
            <person name="Wisecaver J.H."/>
        </authorList>
    </citation>
    <scope>NUCLEOTIDE SEQUENCE</scope>
    <source>
        <strain evidence="13">ECLA1</strain>
    </source>
</reference>
<keyword evidence="14" id="KW-1185">Reference proteome</keyword>
<feature type="signal peptide" evidence="9">
    <location>
        <begin position="1"/>
        <end position="24"/>
    </location>
</feature>
<evidence type="ECO:0000313" key="13">
    <source>
        <dbReference type="EMBL" id="KAK3768610.1"/>
    </source>
</evidence>
<evidence type="ECO:0000313" key="14">
    <source>
        <dbReference type="Proteomes" id="UP001283361"/>
    </source>
</evidence>
<dbReference type="InterPro" id="IPR048913">
    <property type="entry name" value="BetaGal_gal-bd"/>
</dbReference>
<dbReference type="InterPro" id="IPR008979">
    <property type="entry name" value="Galactose-bd-like_sf"/>
</dbReference>
<dbReference type="PANTHER" id="PTHR23421">
    <property type="entry name" value="BETA-GALACTOSIDASE RELATED"/>
    <property type="match status" value="1"/>
</dbReference>
<dbReference type="Gene3D" id="3.20.20.80">
    <property type="entry name" value="Glycosidases"/>
    <property type="match status" value="1"/>
</dbReference>
<evidence type="ECO:0000256" key="4">
    <source>
        <dbReference type="ARBA" id="ARBA00023180"/>
    </source>
</evidence>
<dbReference type="InterPro" id="IPR019801">
    <property type="entry name" value="Glyco_hydro_35_CS"/>
</dbReference>
<gene>
    <name evidence="13" type="ORF">RRG08_015765</name>
</gene>
<name>A0AAE0ZG82_9GAST</name>
<comment type="similarity">
    <text evidence="1 8">Belongs to the glycosyl hydrolase 35 family.</text>
</comment>
<sequence length="676" mass="75037">MAMSCVWSSVILCLFAFMLSESDALKQQATSKTFEIDYAKDTFVKDGKPFRYVSGSFHYSRVHPFYWKDRLLKTRVAGVNAIQVYVPWNVHELTSGKFTWDGASDLPQFLSLAKEADLAVLLRLGPYICGEWEFGGFPAWLLTANASMVLRTSDPSYMKYVDRWFTALLAKVKPFLYNNGGPVLMVQTENEYGSYFACDYVYLKYLRDKVLTALGEQTVIYSTDGDGAGYLKCGKVDGVYATVDFGVTTDPANAFKAQREFEPHGPLVNSEFYTGWLDHWGSKHSTVGTVPLAHSLDLLLSYSNSTNINMYMFVGGTNFGFTNGANSPFNAVPTSYDYDSPISEAGDITLKYYGVRDIISKYLPLPAMSIPANTTKAKYGPLPMEFVMTVGDALKFLTPSGPIKSEHPVSMEKINFYYGFIMYRFTLTEATKIPSVISTKGVRDRAIVMVNQVPFGILDRNNVNVNITGSKGQAVDILVENMGRINYGSAILNNTKGIIEDVTLDGKVVTDWEIYPLNLENVNESVAFKMMQEARENKGASRHTSADGKLMTPAFYVGSFEISDQPNDTFLDPTTWGKGQAIMNNFNLGRYWPGRGPQVTLYVPAPVLAASPKTNYLFLLELETAPCGQGLSDDNTCQVQLTDVPYLDGPNGPGRFANAGSLELKDYKDPEKHLVH</sequence>
<evidence type="ECO:0000256" key="1">
    <source>
        <dbReference type="ARBA" id="ARBA00009809"/>
    </source>
</evidence>
<proteinExistence type="inferred from homology"/>
<dbReference type="Proteomes" id="UP001283361">
    <property type="component" value="Unassembled WGS sequence"/>
</dbReference>
<dbReference type="FunFam" id="3.20.20.80:FF:000017">
    <property type="entry name" value="Beta-galactosidase"/>
    <property type="match status" value="1"/>
</dbReference>
<protein>
    <recommendedName>
        <fullName evidence="7">Beta-galactosidase</fullName>
        <ecNumber evidence="7">3.2.1.23</ecNumber>
    </recommendedName>
</protein>
<evidence type="ECO:0000259" key="10">
    <source>
        <dbReference type="Pfam" id="PF01301"/>
    </source>
</evidence>
<evidence type="ECO:0000256" key="6">
    <source>
        <dbReference type="PIRSR" id="PIRSR006336-1"/>
    </source>
</evidence>
<dbReference type="FunFam" id="2.60.120.260:FF:000021">
    <property type="entry name" value="Beta-galactosidase"/>
    <property type="match status" value="1"/>
</dbReference>
<dbReference type="EMBL" id="JAWDGP010004035">
    <property type="protein sequence ID" value="KAK3768610.1"/>
    <property type="molecule type" value="Genomic_DNA"/>
</dbReference>
<dbReference type="AlphaFoldDB" id="A0AAE0ZG82"/>
<feature type="active site" description="Nucleophile" evidence="6">
    <location>
        <position position="271"/>
    </location>
</feature>
<keyword evidence="3 7" id="KW-0378">Hydrolase</keyword>
<comment type="caution">
    <text evidence="13">The sequence shown here is derived from an EMBL/GenBank/DDBJ whole genome shotgun (WGS) entry which is preliminary data.</text>
</comment>
<evidence type="ECO:0000256" key="9">
    <source>
        <dbReference type="SAM" id="SignalP"/>
    </source>
</evidence>
<keyword evidence="4" id="KW-0325">Glycoprotein</keyword>
<evidence type="ECO:0000259" key="12">
    <source>
        <dbReference type="Pfam" id="PF21467"/>
    </source>
</evidence>
<evidence type="ECO:0000256" key="5">
    <source>
        <dbReference type="ARBA" id="ARBA00023295"/>
    </source>
</evidence>
<dbReference type="InterPro" id="IPR026283">
    <property type="entry name" value="B-gal_1-like"/>
</dbReference>
<dbReference type="PROSITE" id="PS01182">
    <property type="entry name" value="GLYCOSYL_HYDROL_F35"/>
    <property type="match status" value="1"/>
</dbReference>
<dbReference type="PIRSF" id="PIRSF006336">
    <property type="entry name" value="B-gal"/>
    <property type="match status" value="1"/>
</dbReference>
<evidence type="ECO:0000256" key="7">
    <source>
        <dbReference type="RuleBase" id="RU000675"/>
    </source>
</evidence>
<dbReference type="SUPFAM" id="SSF49785">
    <property type="entry name" value="Galactose-binding domain-like"/>
    <property type="match status" value="1"/>
</dbReference>
<dbReference type="Pfam" id="PF21317">
    <property type="entry name" value="BetaGal_ABD_1"/>
    <property type="match status" value="1"/>
</dbReference>
<dbReference type="PRINTS" id="PR00742">
    <property type="entry name" value="GLHYDRLASE35"/>
</dbReference>
<dbReference type="GO" id="GO:0005975">
    <property type="term" value="P:carbohydrate metabolic process"/>
    <property type="evidence" value="ECO:0007669"/>
    <property type="project" value="InterPro"/>
</dbReference>
<keyword evidence="2 9" id="KW-0732">Signal</keyword>
<evidence type="ECO:0000256" key="2">
    <source>
        <dbReference type="ARBA" id="ARBA00022729"/>
    </source>
</evidence>
<feature type="domain" description="Beta-galactosidase 1-like first all-beta" evidence="11">
    <location>
        <begin position="408"/>
        <end position="518"/>
    </location>
</feature>
<feature type="domain" description="Glycoside hydrolase 35 catalytic" evidence="10">
    <location>
        <begin position="42"/>
        <end position="361"/>
    </location>
</feature>
<dbReference type="InterPro" id="IPR017853">
    <property type="entry name" value="GH"/>
</dbReference>
<dbReference type="Gene3D" id="2.60.120.260">
    <property type="entry name" value="Galactose-binding domain-like"/>
    <property type="match status" value="2"/>
</dbReference>